<organism evidence="9 10">
    <name type="scientific">Streptomyces griseoloalbus</name>
    <dbReference type="NCBI Taxonomy" id="67303"/>
    <lineage>
        <taxon>Bacteria</taxon>
        <taxon>Bacillati</taxon>
        <taxon>Actinomycetota</taxon>
        <taxon>Actinomycetes</taxon>
        <taxon>Kitasatosporales</taxon>
        <taxon>Streptomycetaceae</taxon>
        <taxon>Streptomyces</taxon>
    </lineage>
</organism>
<keyword evidence="10" id="KW-1185">Reference proteome</keyword>
<feature type="active site" evidence="5">
    <location>
        <position position="116"/>
    </location>
</feature>
<evidence type="ECO:0000256" key="5">
    <source>
        <dbReference type="PIRSR" id="PIRSR600223-1"/>
    </source>
</evidence>
<evidence type="ECO:0000313" key="10">
    <source>
        <dbReference type="Proteomes" id="UP000568022"/>
    </source>
</evidence>
<evidence type="ECO:0000256" key="1">
    <source>
        <dbReference type="ARBA" id="ARBA00004401"/>
    </source>
</evidence>
<evidence type="ECO:0000256" key="3">
    <source>
        <dbReference type="ARBA" id="ARBA00022670"/>
    </source>
</evidence>
<reference evidence="9 10" key="1">
    <citation type="submission" date="2020-08" db="EMBL/GenBank/DDBJ databases">
        <title>Genomic Encyclopedia of Type Strains, Phase III (KMG-III): the genomes of soil and plant-associated and newly described type strains.</title>
        <authorList>
            <person name="Whitman W."/>
        </authorList>
    </citation>
    <scope>NUCLEOTIDE SEQUENCE [LARGE SCALE GENOMIC DNA]</scope>
    <source>
        <strain evidence="9 10">CECT 3226</strain>
    </source>
</reference>
<dbReference type="Proteomes" id="UP000568022">
    <property type="component" value="Unassembled WGS sequence"/>
</dbReference>
<comment type="subcellular location">
    <subcellularLocation>
        <location evidence="1">Cell membrane</location>
        <topology evidence="1">Single-pass type II membrane protein</topology>
    </subcellularLocation>
</comment>
<dbReference type="InterPro" id="IPR019756">
    <property type="entry name" value="Pept_S26A_signal_pept_1_Ser-AS"/>
</dbReference>
<dbReference type="GO" id="GO:0006465">
    <property type="term" value="P:signal peptide processing"/>
    <property type="evidence" value="ECO:0007669"/>
    <property type="project" value="InterPro"/>
</dbReference>
<dbReference type="InterPro" id="IPR000223">
    <property type="entry name" value="Pept_S26A_signal_pept_1"/>
</dbReference>
<dbReference type="PRINTS" id="PR00727">
    <property type="entry name" value="LEADERPTASE"/>
</dbReference>
<protein>
    <submittedName>
        <fullName evidence="9">Signal peptidase I</fullName>
        <ecNumber evidence="9">3.4.21.89</ecNumber>
    </submittedName>
</protein>
<comment type="caution">
    <text evidence="9">The sequence shown here is derived from an EMBL/GenBank/DDBJ whole genome shotgun (WGS) entry which is preliminary data.</text>
</comment>
<evidence type="ECO:0000313" key="9">
    <source>
        <dbReference type="EMBL" id="MBB5130234.1"/>
    </source>
</evidence>
<keyword evidence="4 9" id="KW-0378">Hydrolase</keyword>
<dbReference type="PANTHER" id="PTHR43390:SF1">
    <property type="entry name" value="CHLOROPLAST PROCESSING PEPTIDASE"/>
    <property type="match status" value="1"/>
</dbReference>
<keyword evidence="3" id="KW-0645">Protease</keyword>
<dbReference type="PANTHER" id="PTHR43390">
    <property type="entry name" value="SIGNAL PEPTIDASE I"/>
    <property type="match status" value="1"/>
</dbReference>
<gene>
    <name evidence="9" type="ORF">FHS32_007031</name>
</gene>
<dbReference type="Pfam" id="PF00717">
    <property type="entry name" value="Peptidase_S24"/>
    <property type="match status" value="1"/>
</dbReference>
<dbReference type="InterPro" id="IPR036286">
    <property type="entry name" value="LexA/Signal_pep-like_sf"/>
</dbReference>
<dbReference type="SUPFAM" id="SSF51306">
    <property type="entry name" value="LexA/Signal peptidase"/>
    <property type="match status" value="1"/>
</dbReference>
<proteinExistence type="inferred from homology"/>
<dbReference type="Gene3D" id="2.10.109.10">
    <property type="entry name" value="Umud Fragment, subunit A"/>
    <property type="match status" value="1"/>
</dbReference>
<dbReference type="InterPro" id="IPR015927">
    <property type="entry name" value="Peptidase_S24_S26A/B/C"/>
</dbReference>
<dbReference type="Pfam" id="PF10502">
    <property type="entry name" value="Peptidase_S26"/>
    <property type="match status" value="1"/>
</dbReference>
<sequence length="179" mass="18952">MTAATTILLSGTGLALWTQGASSWALLFGMLTVAGFLGLLTATLLGRTLIAVTVRGSSMLPAFREGDRVLVRRGVLPAVGQVVVVEQPMPGPQWDTSPLPRTAGALAVSRREWLFKRVAACAGDPVPLRAVPSSARDECVPQGQLVLLGDNARISFDSRQVGYFPSERVLGTVVRTLSP</sequence>
<evidence type="ECO:0000259" key="7">
    <source>
        <dbReference type="Pfam" id="PF00717"/>
    </source>
</evidence>
<dbReference type="InterPro" id="IPR019533">
    <property type="entry name" value="Peptidase_S26"/>
</dbReference>
<dbReference type="GO" id="GO:0009003">
    <property type="term" value="F:signal peptidase activity"/>
    <property type="evidence" value="ECO:0007669"/>
    <property type="project" value="UniProtKB-EC"/>
</dbReference>
<dbReference type="PROSITE" id="PS00501">
    <property type="entry name" value="SPASE_I_1"/>
    <property type="match status" value="1"/>
</dbReference>
<dbReference type="EC" id="3.4.21.89" evidence="9"/>
<keyword evidence="6" id="KW-1133">Transmembrane helix</keyword>
<dbReference type="AlphaFoldDB" id="A0A7W8FDB0"/>
<dbReference type="CDD" id="cd06462">
    <property type="entry name" value="Peptidase_S24_S26"/>
    <property type="match status" value="1"/>
</dbReference>
<feature type="transmembrane region" description="Helical" evidence="6">
    <location>
        <begin position="25"/>
        <end position="45"/>
    </location>
</feature>
<accession>A0A7W8FDB0</accession>
<dbReference type="EMBL" id="JACHJE010000031">
    <property type="protein sequence ID" value="MBB5130234.1"/>
    <property type="molecule type" value="Genomic_DNA"/>
</dbReference>
<feature type="active site" evidence="5">
    <location>
        <position position="58"/>
    </location>
</feature>
<evidence type="ECO:0000256" key="6">
    <source>
        <dbReference type="SAM" id="Phobius"/>
    </source>
</evidence>
<keyword evidence="6" id="KW-0472">Membrane</keyword>
<comment type="similarity">
    <text evidence="2">Belongs to the peptidase S26 family.</text>
</comment>
<evidence type="ECO:0000259" key="8">
    <source>
        <dbReference type="Pfam" id="PF10502"/>
    </source>
</evidence>
<name>A0A7W8FDB0_9ACTN</name>
<evidence type="ECO:0000256" key="4">
    <source>
        <dbReference type="ARBA" id="ARBA00022801"/>
    </source>
</evidence>
<dbReference type="GO" id="GO:0005886">
    <property type="term" value="C:plasma membrane"/>
    <property type="evidence" value="ECO:0007669"/>
    <property type="project" value="UniProtKB-SubCell"/>
</dbReference>
<feature type="domain" description="Peptidase S26" evidence="8">
    <location>
        <begin position="134"/>
        <end position="174"/>
    </location>
</feature>
<dbReference type="GO" id="GO:0004252">
    <property type="term" value="F:serine-type endopeptidase activity"/>
    <property type="evidence" value="ECO:0007669"/>
    <property type="project" value="InterPro"/>
</dbReference>
<feature type="domain" description="Peptidase S24/S26A/S26B/S26C" evidence="7">
    <location>
        <begin position="46"/>
        <end position="87"/>
    </location>
</feature>
<evidence type="ECO:0000256" key="2">
    <source>
        <dbReference type="ARBA" id="ARBA00009370"/>
    </source>
</evidence>
<keyword evidence="6" id="KW-0812">Transmembrane</keyword>